<evidence type="ECO:0000313" key="1">
    <source>
        <dbReference type="EMBL" id="KAH7938151.1"/>
    </source>
</evidence>
<dbReference type="Proteomes" id="UP000821865">
    <property type="component" value="Chromosome 8"/>
</dbReference>
<reference evidence="1" key="1">
    <citation type="submission" date="2020-05" db="EMBL/GenBank/DDBJ databases">
        <title>Large-scale comparative analyses of tick genomes elucidate their genetic diversity and vector capacities.</title>
        <authorList>
            <person name="Jia N."/>
            <person name="Wang J."/>
            <person name="Shi W."/>
            <person name="Du L."/>
            <person name="Sun Y."/>
            <person name="Zhan W."/>
            <person name="Jiang J."/>
            <person name="Wang Q."/>
            <person name="Zhang B."/>
            <person name="Ji P."/>
            <person name="Sakyi L.B."/>
            <person name="Cui X."/>
            <person name="Yuan T."/>
            <person name="Jiang B."/>
            <person name="Yang W."/>
            <person name="Lam T.T.-Y."/>
            <person name="Chang Q."/>
            <person name="Ding S."/>
            <person name="Wang X."/>
            <person name="Zhu J."/>
            <person name="Ruan X."/>
            <person name="Zhao L."/>
            <person name="Wei J."/>
            <person name="Que T."/>
            <person name="Du C."/>
            <person name="Cheng J."/>
            <person name="Dai P."/>
            <person name="Han X."/>
            <person name="Huang E."/>
            <person name="Gao Y."/>
            <person name="Liu J."/>
            <person name="Shao H."/>
            <person name="Ye R."/>
            <person name="Li L."/>
            <person name="Wei W."/>
            <person name="Wang X."/>
            <person name="Wang C."/>
            <person name="Yang T."/>
            <person name="Huo Q."/>
            <person name="Li W."/>
            <person name="Guo W."/>
            <person name="Chen H."/>
            <person name="Zhou L."/>
            <person name="Ni X."/>
            <person name="Tian J."/>
            <person name="Zhou Y."/>
            <person name="Sheng Y."/>
            <person name="Liu T."/>
            <person name="Pan Y."/>
            <person name="Xia L."/>
            <person name="Li J."/>
            <person name="Zhao F."/>
            <person name="Cao W."/>
        </authorList>
    </citation>
    <scope>NUCLEOTIDE SEQUENCE</scope>
    <source>
        <strain evidence="1">Dsil-2018</strain>
    </source>
</reference>
<keyword evidence="2" id="KW-1185">Reference proteome</keyword>
<protein>
    <submittedName>
        <fullName evidence="1">Uncharacterized protein</fullName>
    </submittedName>
</protein>
<gene>
    <name evidence="1" type="ORF">HPB49_020965</name>
</gene>
<sequence>MSGDADTRALACTRRPPRVARVSSKAAVAPKTNSCAVECTRRDVATATDIPPREYENLLGDWMGGRVPLMVGAALLTALLVASAVATTVGIMNRHSTAAPVDEQRLRDAVAELAATRPLLPGVPIPENPLRDDPGAPADEALTEAAWKRPSTASEPVDGDSTAEQPAAGYGNASGGFVTAENPLEQPFRRSTRPECGVVFYTYCREPRSEFVYRASINACLATGDDHPAQLCNRGPNRFASWRECERSCVLTQPPREACLDKTLLLGCRRQDVRRSWWWFDGRVCLAWNFPWGGCPANGSAVFPTAGQCTAHCTNPRYPPCTAPRSAPCGSAQLKFPFFAAEVPSSAVQVERRCFRLTRRVLESHRCLTGANRFLTKTACELTCKKAPTRP</sequence>
<accession>A0ACB8CB95</accession>
<evidence type="ECO:0000313" key="2">
    <source>
        <dbReference type="Proteomes" id="UP000821865"/>
    </source>
</evidence>
<comment type="caution">
    <text evidence="1">The sequence shown here is derived from an EMBL/GenBank/DDBJ whole genome shotgun (WGS) entry which is preliminary data.</text>
</comment>
<organism evidence="1 2">
    <name type="scientific">Dermacentor silvarum</name>
    <name type="common">Tick</name>
    <dbReference type="NCBI Taxonomy" id="543639"/>
    <lineage>
        <taxon>Eukaryota</taxon>
        <taxon>Metazoa</taxon>
        <taxon>Ecdysozoa</taxon>
        <taxon>Arthropoda</taxon>
        <taxon>Chelicerata</taxon>
        <taxon>Arachnida</taxon>
        <taxon>Acari</taxon>
        <taxon>Parasitiformes</taxon>
        <taxon>Ixodida</taxon>
        <taxon>Ixodoidea</taxon>
        <taxon>Ixodidae</taxon>
        <taxon>Rhipicephalinae</taxon>
        <taxon>Dermacentor</taxon>
    </lineage>
</organism>
<name>A0ACB8CB95_DERSI</name>
<proteinExistence type="predicted"/>
<dbReference type="EMBL" id="CM023477">
    <property type="protein sequence ID" value="KAH7938151.1"/>
    <property type="molecule type" value="Genomic_DNA"/>
</dbReference>